<evidence type="ECO:0000256" key="4">
    <source>
        <dbReference type="ARBA" id="ARBA00022776"/>
    </source>
</evidence>
<keyword evidence="5" id="KW-0226">DNA condensation</keyword>
<feature type="region of interest" description="Disordered" evidence="8">
    <location>
        <begin position="2155"/>
        <end position="2230"/>
    </location>
</feature>
<dbReference type="InterPro" id="IPR029055">
    <property type="entry name" value="Ntn_hydrolases_N"/>
</dbReference>
<feature type="compositionally biased region" description="Basic and acidic residues" evidence="8">
    <location>
        <begin position="2157"/>
        <end position="2174"/>
    </location>
</feature>
<comment type="subcellular location">
    <subcellularLocation>
        <location evidence="1">Nucleus</location>
    </subcellularLocation>
</comment>
<feature type="compositionally biased region" description="Basic residues" evidence="8">
    <location>
        <begin position="2208"/>
        <end position="2217"/>
    </location>
</feature>
<dbReference type="GO" id="GO:0051301">
    <property type="term" value="P:cell division"/>
    <property type="evidence" value="ECO:0007669"/>
    <property type="project" value="UniProtKB-KW"/>
</dbReference>
<feature type="compositionally biased region" description="Basic and acidic residues" evidence="8">
    <location>
        <begin position="2004"/>
        <end position="2025"/>
    </location>
</feature>
<keyword evidence="7" id="KW-0131">Cell cycle</keyword>
<evidence type="ECO:0000256" key="3">
    <source>
        <dbReference type="ARBA" id="ARBA00022618"/>
    </source>
</evidence>
<organism evidence="9 10">
    <name type="scientific">Pristionchus pacificus</name>
    <name type="common">Parasitic nematode worm</name>
    <dbReference type="NCBI Taxonomy" id="54126"/>
    <lineage>
        <taxon>Eukaryota</taxon>
        <taxon>Metazoa</taxon>
        <taxon>Ecdysozoa</taxon>
        <taxon>Nematoda</taxon>
        <taxon>Chromadorea</taxon>
        <taxon>Rhabditida</taxon>
        <taxon>Rhabditina</taxon>
        <taxon>Diplogasteromorpha</taxon>
        <taxon>Diplogasteroidea</taxon>
        <taxon>Neodiplogasteridae</taxon>
        <taxon>Pristionchus</taxon>
    </lineage>
</organism>
<dbReference type="InterPro" id="IPR026971">
    <property type="entry name" value="CND1/NCAPD3"/>
</dbReference>
<dbReference type="PANTHER" id="PTHR14222">
    <property type="entry name" value="CONDENSIN"/>
    <property type="match status" value="1"/>
</dbReference>
<dbReference type="InterPro" id="IPR016024">
    <property type="entry name" value="ARM-type_fold"/>
</dbReference>
<dbReference type="SUPFAM" id="SSF48371">
    <property type="entry name" value="ARM repeat"/>
    <property type="match status" value="1"/>
</dbReference>
<feature type="compositionally biased region" description="Low complexity" evidence="8">
    <location>
        <begin position="495"/>
        <end position="508"/>
    </location>
</feature>
<evidence type="ECO:0000256" key="1">
    <source>
        <dbReference type="ARBA" id="ARBA00004123"/>
    </source>
</evidence>
<dbReference type="GO" id="GO:0042393">
    <property type="term" value="F:histone binding"/>
    <property type="evidence" value="ECO:0000318"/>
    <property type="project" value="GO_Central"/>
</dbReference>
<feature type="compositionally biased region" description="Low complexity" evidence="8">
    <location>
        <begin position="2175"/>
        <end position="2188"/>
    </location>
</feature>
<dbReference type="Gene3D" id="3.60.20.30">
    <property type="entry name" value="(Glycosyl)asparaginase"/>
    <property type="match status" value="1"/>
</dbReference>
<dbReference type="PANTHER" id="PTHR14222:SF2">
    <property type="entry name" value="CONDENSIN COMPLEX SUBUNIT 1"/>
    <property type="match status" value="1"/>
</dbReference>
<feature type="compositionally biased region" description="Basic residues" evidence="8">
    <location>
        <begin position="695"/>
        <end position="710"/>
    </location>
</feature>
<evidence type="ECO:0000256" key="5">
    <source>
        <dbReference type="ARBA" id="ARBA00023067"/>
    </source>
</evidence>
<evidence type="ECO:0000256" key="8">
    <source>
        <dbReference type="SAM" id="MobiDB-lite"/>
    </source>
</evidence>
<dbReference type="GO" id="GO:0000779">
    <property type="term" value="C:condensed chromosome, centromeric region"/>
    <property type="evidence" value="ECO:0000318"/>
    <property type="project" value="GO_Central"/>
</dbReference>
<dbReference type="GO" id="GO:0004298">
    <property type="term" value="F:threonine-type endopeptidase activity"/>
    <property type="evidence" value="ECO:0007669"/>
    <property type="project" value="InterPro"/>
</dbReference>
<feature type="compositionally biased region" description="Acidic residues" evidence="8">
    <location>
        <begin position="717"/>
        <end position="739"/>
    </location>
</feature>
<name>A0A2A6CFT6_PRIPA</name>
<sequence length="2230" mass="252702">MLRPSTVSAILRFLSGGRPTSLPERLHLRLVVSESCSLCARFATSLELYAKTTADTRPISFRTVNIKDLSEEIREKHQYDIPVLLDDEGNLIVKHRFSRSAFKERIEELARKALKGSEGAVDAVENLEISGCFNAGGGSSLTREGTVEMEAAVCSVDATGEMGFGAVGACSLLESPVRVAQALADSRREQDCDGLIDPMVLVGAGAEQWAKDNGMCVLDSPSISVESKKEWERVMNVVEGSTASVADSIRSMDTVGGADVDLKDWSLTAACSSGGVILKRPGRLGHCTAFGAGLWVEQREWTEVRNWSGCLRRRSVSMALTGCGEAIVRVDAAREMGRRIVERPDSVMASEVVSAFYRDHFHKGNRLLARVNPAHLYLGGVAIVRDESRREEERGEGKGEEGDEDDECFLDLLVFHNTPFLPIAWRDERGRVRGMMSKREEGREGKEPVVTVLPFFWELPSVERSTMSSDGEVSPRKRARVVVKKRGDEEEEPTSSSKSRSRPSAKASSPERKRKGGSSKTRAPIPMEERDDDEDASDVPTDHADDEEGSASRENSNADENENARYRLENDGDEDAFEIPTRDDDLLSRLKDEIGQDRWRCLYERFPAFFSLLRSPSDGPRYATSPALRNRLAHLLCLTYSKISPHLKRVLSKAASGPRTTKIDAHCRDLSDHLLMLTYLLHKLICIAEEEARTTKKKPAKKAKKPRKGKGAVVQNEEGDMSGGDDDGMGGNVEAEEENTWDDTRGKVLECLAEMANVSTQDTDGKTVESAMRFLWKNNINKSFRNTITDCALQFLRNPDITRPPARNALTLVFKLFRAICINFRQFTYTGSVLFITLTNLDYYKESGATAYPFIERIKAVGVNKDMNKLLEQMLDYFTNGQTNVSSSNAKPLCLFMSTIAEAEPFMTFQHILPFLQLLKDDNASIRSTVLNVLTVLLTQDFLDPSKVLLSERFSIARNRMFDHLLQHVRDVNANVRASALKCLTSMARAKRIPRDLIQEGLVRLVSHRISDDKVAVRKEAIRFATIFLQNNPYGHDFDRKTNEKKLKECLLKRDNIRMDGADMKSIQEAERVWNRTKDDLAKEVLEQCELELIDQYEIPTVDQRKQMYRELTWREAQKEHGGAADEEEQEEPTERDVTMRWLMTLLISEEALYKTQIQNAARLLVGMGETDQLKHEQCTKDDLNKCTSSDHKAKLLMKAGRFAFVHTAAMIMGRNEQMILEKEQEMERQKKIRRALSKDIQDMVMKLVFEREYAECLKAGMTAVLQGEGGDLKLGIEFVIKCKEFNITGAEEQVRKLCGLVWKSDEEGRQQILQAASSMFLSSNTNPRLRDAATAENILNLVKAMSDHERGSVEQVLALTTKFNPMPGGVYNLLWEQVDEDSIAKGTGKRHMQVAAMKALCLLSRSDVARNRQWLRRYQKIVQDGWPEMAAEALGCIANLATWHTKDDGNLPETRPYRIPGSDSLFKTVQRFMLTELCREEARTWNRSLRATLDIYFHICKDTQDVVAGLTSKLMWFLRRTSQALRYYDQQQTQNGAMTPRSQRNEPTVDPILKGVVVDERSKYLNRLWSVLLERLCVLASELAVRLLVHADYVFVREFIKARQYISSQKEGEPFPRRKLFAWEENSVVRRGIFDWGSDNADDVECTGLTEDERIREMARKMIDNQLVDHKQALLYRLLPIVVHSVRAKGSPRRVRFQAMNALSKIMLVSPRVAQQGARTFFAFLNNAESPVLRSNLTVVAADLTFRHPNLVENHAAALFNQLQDPDPCVRETCVLILNHLISNDLIKTHVIMAYALLGYVDTTKSIVQLTKNLFHEWSKKEGIMNHVPSFITRIAADSQKVSLEKFRRIMDEFFPLIRERKDADVQALVIKLCKRIELAKNPACVVRNPDMPAYFSYCLRQLTLNSRGFHKDDLRPIARGESAATARNAAAIRPYDLSVTLSEDDLRPGARGAAAAAAATPIPVAASPVRRRETEDERREAELIRDLVMELERSRVRRRAPDKKGEEETSAIRELMRRDEERNNRKKELRTKFKEDNDRWLNGAPKEENDKLWKIPEEKPEDVPVSNLSTKIRPNKADKEKDYLPVRRRYNDKLVDCFDQYSQYLADRRVYEDINALVVAFRETEKKNTNSDLSAEIGVFLAKMAEANEVLGAENRADVDHQKERERAERARAAASGSSVSQSATARKMRAHKAISSTAATPARGGRSKKGKRRNRYIDSDEEEEYSD</sequence>
<keyword evidence="6" id="KW-0539">Nucleus</keyword>
<feature type="region of interest" description="Disordered" evidence="8">
    <location>
        <begin position="1117"/>
        <end position="1136"/>
    </location>
</feature>
<evidence type="ECO:0000313" key="10">
    <source>
        <dbReference type="Proteomes" id="UP000005239"/>
    </source>
</evidence>
<dbReference type="InterPro" id="IPR011989">
    <property type="entry name" value="ARM-like"/>
</dbReference>
<proteinExistence type="inferred from homology"/>
<dbReference type="SUPFAM" id="SSF56235">
    <property type="entry name" value="N-terminal nucleophile aminohydrolases (Ntn hydrolases)"/>
    <property type="match status" value="1"/>
</dbReference>
<feature type="region of interest" description="Disordered" evidence="8">
    <location>
        <begin position="1998"/>
        <end position="2032"/>
    </location>
</feature>
<dbReference type="GO" id="GO:0000796">
    <property type="term" value="C:condensin complex"/>
    <property type="evidence" value="ECO:0000318"/>
    <property type="project" value="GO_Central"/>
</dbReference>
<reference evidence="10" key="1">
    <citation type="journal article" date="2008" name="Nat. Genet.">
        <title>The Pristionchus pacificus genome provides a unique perspective on nematode lifestyle and parasitism.</title>
        <authorList>
            <person name="Dieterich C."/>
            <person name="Clifton S.W."/>
            <person name="Schuster L.N."/>
            <person name="Chinwalla A."/>
            <person name="Delehaunty K."/>
            <person name="Dinkelacker I."/>
            <person name="Fulton L."/>
            <person name="Fulton R."/>
            <person name="Godfrey J."/>
            <person name="Minx P."/>
            <person name="Mitreva M."/>
            <person name="Roeseler W."/>
            <person name="Tian H."/>
            <person name="Witte H."/>
            <person name="Yang S.P."/>
            <person name="Wilson R.K."/>
            <person name="Sommer R.J."/>
        </authorList>
    </citation>
    <scope>NUCLEOTIDE SEQUENCE [LARGE SCALE GENOMIC DNA]</scope>
    <source>
        <strain evidence="10">PS312</strain>
    </source>
</reference>
<comment type="similarity">
    <text evidence="2">Belongs to the Ntn-hydrolase family.</text>
</comment>
<dbReference type="GO" id="GO:0010032">
    <property type="term" value="P:meiotic chromosome condensation"/>
    <property type="evidence" value="ECO:0000318"/>
    <property type="project" value="GO_Central"/>
</dbReference>
<dbReference type="Pfam" id="PF12717">
    <property type="entry name" value="Cnd1"/>
    <property type="match status" value="1"/>
</dbReference>
<dbReference type="InterPro" id="IPR032682">
    <property type="entry name" value="Cnd1_C"/>
</dbReference>
<feature type="region of interest" description="Disordered" evidence="8">
    <location>
        <begin position="464"/>
        <end position="563"/>
    </location>
</feature>
<keyword evidence="4" id="KW-0498">Mitosis</keyword>
<reference evidence="9" key="2">
    <citation type="submission" date="2022-06" db="UniProtKB">
        <authorList>
            <consortium name="EnsemblMetazoa"/>
        </authorList>
    </citation>
    <scope>IDENTIFICATION</scope>
    <source>
        <strain evidence="9">PS312</strain>
    </source>
</reference>
<keyword evidence="3" id="KW-0132">Cell division</keyword>
<dbReference type="CDD" id="cd04514">
    <property type="entry name" value="Taspase1_like"/>
    <property type="match status" value="1"/>
</dbReference>
<dbReference type="GO" id="GO:0005634">
    <property type="term" value="C:nucleus"/>
    <property type="evidence" value="ECO:0007669"/>
    <property type="project" value="UniProtKB-SubCell"/>
</dbReference>
<dbReference type="InterPro" id="IPR000246">
    <property type="entry name" value="Peptidase_T2"/>
</dbReference>
<protein>
    <submittedName>
        <fullName evidence="9">Condensin complex subunit 1</fullName>
    </submittedName>
</protein>
<accession>A0A2A6CFT6</accession>
<evidence type="ECO:0000256" key="2">
    <source>
        <dbReference type="ARBA" id="ARBA00010872"/>
    </source>
</evidence>
<dbReference type="GO" id="GO:0007076">
    <property type="term" value="P:mitotic chromosome condensation"/>
    <property type="evidence" value="ECO:0000318"/>
    <property type="project" value="GO_Central"/>
</dbReference>
<accession>A0A8R1UG98</accession>
<keyword evidence="10" id="KW-1185">Reference proteome</keyword>
<dbReference type="EnsemblMetazoa" id="PPA22528.1">
    <property type="protein sequence ID" value="PPA22528.1"/>
    <property type="gene ID" value="WBGene00112082"/>
</dbReference>
<evidence type="ECO:0000256" key="6">
    <source>
        <dbReference type="ARBA" id="ARBA00023242"/>
    </source>
</evidence>
<evidence type="ECO:0000256" key="7">
    <source>
        <dbReference type="ARBA" id="ARBA00023306"/>
    </source>
</evidence>
<evidence type="ECO:0000313" key="9">
    <source>
        <dbReference type="EnsemblMetazoa" id="PPA22528.1"/>
    </source>
</evidence>
<dbReference type="InterPro" id="IPR037464">
    <property type="entry name" value="Taspase1"/>
</dbReference>
<dbReference type="Proteomes" id="UP000005239">
    <property type="component" value="Unassembled WGS sequence"/>
</dbReference>
<feature type="region of interest" description="Disordered" evidence="8">
    <location>
        <begin position="695"/>
        <end position="739"/>
    </location>
</feature>
<dbReference type="Pfam" id="PF01112">
    <property type="entry name" value="Asparaginase_2"/>
    <property type="match status" value="1"/>
</dbReference>
<gene>
    <name evidence="9" type="primary">WBGene00112082</name>
</gene>
<dbReference type="Gene3D" id="1.25.10.10">
    <property type="entry name" value="Leucine-rich Repeat Variant"/>
    <property type="match status" value="2"/>
</dbReference>
<dbReference type="Gene3D" id="3.40.30.10">
    <property type="entry name" value="Glutaredoxin"/>
    <property type="match status" value="1"/>
</dbReference>